<name>A0A2Z4J971_9ACTN</name>
<proteinExistence type="predicted"/>
<keyword evidence="1" id="KW-0723">Serine/threonine-protein kinase</keyword>
<dbReference type="Gene3D" id="3.30.565.10">
    <property type="entry name" value="Histidine kinase-like ATPase, C-terminal domain"/>
    <property type="match status" value="1"/>
</dbReference>
<dbReference type="PANTHER" id="PTHR35526">
    <property type="entry name" value="ANTI-SIGMA-F FACTOR RSBW-RELATED"/>
    <property type="match status" value="1"/>
</dbReference>
<sequence length="153" mass="16457">MWVRAEASLGPLPAHPPIPEVPAMRSWALPHRSRSVGAARDLARSAVEEWGLPADAADHVLLVVSELVTNAVEHATPPVVLHLDLLGDGVMHIRVDDGGRSAEEGEWTSSCAPDEHGRGQHILDVLTLDHGTHDCRHGATHWARVPAAVQQCT</sequence>
<dbReference type="InterPro" id="IPR050267">
    <property type="entry name" value="Anti-sigma-factor_SerPK"/>
</dbReference>
<keyword evidence="3" id="KW-0067">ATP-binding</keyword>
<dbReference type="SUPFAM" id="SSF55874">
    <property type="entry name" value="ATPase domain of HSP90 chaperone/DNA topoisomerase II/histidine kinase"/>
    <property type="match status" value="1"/>
</dbReference>
<keyword evidence="4" id="KW-1185">Reference proteome</keyword>
<gene>
    <name evidence="3" type="ORF">DN051_36845</name>
</gene>
<feature type="domain" description="Histidine kinase/HSP90-like ATPase" evidence="2">
    <location>
        <begin position="30"/>
        <end position="124"/>
    </location>
</feature>
<dbReference type="InterPro" id="IPR003594">
    <property type="entry name" value="HATPase_dom"/>
</dbReference>
<organism evidence="3 4">
    <name type="scientific">Streptomyces cadmiisoli</name>
    <dbReference type="NCBI Taxonomy" id="2184053"/>
    <lineage>
        <taxon>Bacteria</taxon>
        <taxon>Bacillati</taxon>
        <taxon>Actinomycetota</taxon>
        <taxon>Actinomycetes</taxon>
        <taxon>Kitasatosporales</taxon>
        <taxon>Streptomycetaceae</taxon>
        <taxon>Streptomyces</taxon>
        <taxon>Streptomyces aurantiacus group</taxon>
    </lineage>
</organism>
<dbReference type="Proteomes" id="UP000249616">
    <property type="component" value="Chromosome"/>
</dbReference>
<dbReference type="KEGG" id="scad:DN051_36845"/>
<protein>
    <submittedName>
        <fullName evidence="3">ATP-binding protein</fullName>
    </submittedName>
</protein>
<dbReference type="AlphaFoldDB" id="A0A2Z4J971"/>
<evidence type="ECO:0000313" key="3">
    <source>
        <dbReference type="EMBL" id="AWW41550.1"/>
    </source>
</evidence>
<dbReference type="GO" id="GO:0005524">
    <property type="term" value="F:ATP binding"/>
    <property type="evidence" value="ECO:0007669"/>
    <property type="project" value="UniProtKB-KW"/>
</dbReference>
<dbReference type="PANTHER" id="PTHR35526:SF3">
    <property type="entry name" value="ANTI-SIGMA-F FACTOR RSBW"/>
    <property type="match status" value="1"/>
</dbReference>
<evidence type="ECO:0000313" key="4">
    <source>
        <dbReference type="Proteomes" id="UP000249616"/>
    </source>
</evidence>
<dbReference type="CDD" id="cd16936">
    <property type="entry name" value="HATPase_RsbW-like"/>
    <property type="match status" value="1"/>
</dbReference>
<keyword evidence="3" id="KW-0547">Nucleotide-binding</keyword>
<dbReference type="GO" id="GO:0004674">
    <property type="term" value="F:protein serine/threonine kinase activity"/>
    <property type="evidence" value="ECO:0007669"/>
    <property type="project" value="UniProtKB-KW"/>
</dbReference>
<evidence type="ECO:0000256" key="1">
    <source>
        <dbReference type="ARBA" id="ARBA00022527"/>
    </source>
</evidence>
<dbReference type="EMBL" id="CP030073">
    <property type="protein sequence ID" value="AWW41550.1"/>
    <property type="molecule type" value="Genomic_DNA"/>
</dbReference>
<evidence type="ECO:0000259" key="2">
    <source>
        <dbReference type="Pfam" id="PF13581"/>
    </source>
</evidence>
<dbReference type="InterPro" id="IPR036890">
    <property type="entry name" value="HATPase_C_sf"/>
</dbReference>
<reference evidence="3 4" key="1">
    <citation type="journal article" date="2019" name="Int. J. Syst. Evol. Microbiol.">
        <title>Streptomyces cadmiisoli sp. nov., a novel actinomycete isolated from cadmium-contaminated soil.</title>
        <authorList>
            <person name="Li K."/>
            <person name="Tang X."/>
            <person name="Zhao J."/>
            <person name="Guo Y."/>
            <person name="Tang Y."/>
            <person name="Gao J."/>
        </authorList>
    </citation>
    <scope>NUCLEOTIDE SEQUENCE [LARGE SCALE GENOMIC DNA]</scope>
    <source>
        <strain evidence="3 4">ZFG47</strain>
    </source>
</reference>
<accession>A0A2Z4J971</accession>
<keyword evidence="1" id="KW-0418">Kinase</keyword>
<dbReference type="Pfam" id="PF13581">
    <property type="entry name" value="HATPase_c_2"/>
    <property type="match status" value="1"/>
</dbReference>
<keyword evidence="1" id="KW-0808">Transferase</keyword>